<dbReference type="InterPro" id="IPR000048">
    <property type="entry name" value="IQ_motif_EF-hand-BS"/>
</dbReference>
<evidence type="ECO:0000256" key="3">
    <source>
        <dbReference type="ARBA" id="ARBA00024378"/>
    </source>
</evidence>
<evidence type="ECO:0000256" key="4">
    <source>
        <dbReference type="SAM" id="MobiDB-lite"/>
    </source>
</evidence>
<dbReference type="AlphaFoldDB" id="A0A4Y1RX88"/>
<dbReference type="EMBL" id="AP019303">
    <property type="protein sequence ID" value="BBH08346.1"/>
    <property type="molecule type" value="Genomic_DNA"/>
</dbReference>
<dbReference type="GO" id="GO:0005516">
    <property type="term" value="F:calmodulin binding"/>
    <property type="evidence" value="ECO:0007669"/>
    <property type="project" value="UniProtKB-KW"/>
</dbReference>
<evidence type="ECO:0000313" key="6">
    <source>
        <dbReference type="EMBL" id="BBH08346.1"/>
    </source>
</evidence>
<dbReference type="InterPro" id="IPR025064">
    <property type="entry name" value="DUF4005"/>
</dbReference>
<dbReference type="PANTHER" id="PTHR32295:SF10">
    <property type="entry name" value="PROTEIN IQ-DOMAIN 25"/>
    <property type="match status" value="1"/>
</dbReference>
<accession>A0A4Y1RX88</accession>
<dbReference type="PANTHER" id="PTHR32295">
    <property type="entry name" value="IQ-DOMAIN 5-RELATED"/>
    <property type="match status" value="1"/>
</dbReference>
<feature type="region of interest" description="Disordered" evidence="4">
    <location>
        <begin position="271"/>
        <end position="314"/>
    </location>
</feature>
<feature type="region of interest" description="Disordered" evidence="4">
    <location>
        <begin position="413"/>
        <end position="433"/>
    </location>
</feature>
<dbReference type="Pfam" id="PF13178">
    <property type="entry name" value="DUF4005"/>
    <property type="match status" value="1"/>
</dbReference>
<evidence type="ECO:0000256" key="2">
    <source>
        <dbReference type="ARBA" id="ARBA00024341"/>
    </source>
</evidence>
<evidence type="ECO:0000259" key="5">
    <source>
        <dbReference type="Pfam" id="PF13178"/>
    </source>
</evidence>
<organism evidence="6">
    <name type="scientific">Prunus dulcis</name>
    <name type="common">Almond</name>
    <name type="synonym">Amygdalus dulcis</name>
    <dbReference type="NCBI Taxonomy" id="3755"/>
    <lineage>
        <taxon>Eukaryota</taxon>
        <taxon>Viridiplantae</taxon>
        <taxon>Streptophyta</taxon>
        <taxon>Embryophyta</taxon>
        <taxon>Tracheophyta</taxon>
        <taxon>Spermatophyta</taxon>
        <taxon>Magnoliopsida</taxon>
        <taxon>eudicotyledons</taxon>
        <taxon>Gunneridae</taxon>
        <taxon>Pentapetalae</taxon>
        <taxon>rosids</taxon>
        <taxon>fabids</taxon>
        <taxon>Rosales</taxon>
        <taxon>Rosaceae</taxon>
        <taxon>Amygdaloideae</taxon>
        <taxon>Amygdaleae</taxon>
        <taxon>Prunus</taxon>
    </lineage>
</organism>
<evidence type="ECO:0000256" key="1">
    <source>
        <dbReference type="ARBA" id="ARBA00022860"/>
    </source>
</evidence>
<gene>
    <name evidence="6" type="ORF">Prudu_020504</name>
</gene>
<comment type="subunit">
    <text evidence="3">Binds to multiple calmodulin (CaM) in the presence of Ca(2+) and CaM-like proteins.</text>
</comment>
<proteinExistence type="inferred from homology"/>
<feature type="compositionally biased region" description="Basic and acidic residues" evidence="4">
    <location>
        <begin position="424"/>
        <end position="433"/>
    </location>
</feature>
<comment type="similarity">
    <text evidence="2">Belongs to the IQD family.</text>
</comment>
<name>A0A4Y1RX88_PRUDU</name>
<keyword evidence="1" id="KW-0112">Calmodulin-binding</keyword>
<dbReference type="SMART" id="SM00015">
    <property type="entry name" value="IQ"/>
    <property type="match status" value="2"/>
</dbReference>
<sequence>MTTSRILIIFQIRKQRSKGWQHREEEEQENTTRQGITRVSEGGDIESNKVVQGLFGIKTKDKEYKANSSSSDFKDTKGSSFGREDATLLCHNPATIPPNISPSEAAWLRSYYNETEEEQNKHAIAVAAATAAAADAAVAAANAAVAVVRLTSHGRGTMFGGGRERWAAVKVQTVFRGYLARKALRALKGLVKLQALVRGYLVRKQATATLHSMQALIRAQATVRSHKTRGSSTPPPTTLKPIADLKSVHENPWYFKFTNNPCFKIERFDDTGSEHTAPSHSRRLSASNLDANIDGSPKIVEVDTGRPKSRSRRTNTCVSEFSDDPTYQQALSSPIPCRGPARLSIPDSRNFPESDWGLAGDECRFVSTAQSTPRFVNSCGASNLPGTPSKSVCADNFFRGYAPNYMASTQSFKAKLRSHSAPKQRPDTGPKRRLSLHEMLESRNSLSGVRMQRSCSQAQDAINFKNAIMSKLDRSSGIL</sequence>
<feature type="domain" description="DUF4005" evidence="5">
    <location>
        <begin position="381"/>
        <end position="453"/>
    </location>
</feature>
<dbReference type="PROSITE" id="PS50096">
    <property type="entry name" value="IQ"/>
    <property type="match status" value="2"/>
</dbReference>
<dbReference type="CDD" id="cd23767">
    <property type="entry name" value="IQCD"/>
    <property type="match status" value="1"/>
</dbReference>
<feature type="region of interest" description="Disordered" evidence="4">
    <location>
        <begin position="222"/>
        <end position="241"/>
    </location>
</feature>
<protein>
    <submittedName>
        <fullName evidence="6">IQ-domain 26 protein</fullName>
    </submittedName>
</protein>
<dbReference type="Pfam" id="PF00612">
    <property type="entry name" value="IQ"/>
    <property type="match status" value="2"/>
</dbReference>
<reference evidence="6" key="1">
    <citation type="journal article" date="2019" name="Science">
        <title>Mutation of a bHLH transcription factor allowed almond domestication.</title>
        <authorList>
            <person name="Sanchez-Perez R."/>
            <person name="Pavan S."/>
            <person name="Mazzeo R."/>
            <person name="Moldovan C."/>
            <person name="Aiese Cigliano R."/>
            <person name="Del Cueto J."/>
            <person name="Ricciardi F."/>
            <person name="Lotti C."/>
            <person name="Ricciardi L."/>
            <person name="Dicenta F."/>
            <person name="Lopez-Marques R.L."/>
            <person name="Lindberg Moller B."/>
        </authorList>
    </citation>
    <scope>NUCLEOTIDE SEQUENCE</scope>
</reference>
<feature type="compositionally biased region" description="Polar residues" evidence="4">
    <location>
        <begin position="274"/>
        <end position="290"/>
    </location>
</feature>